<dbReference type="OrthoDB" id="275179at2759"/>
<gene>
    <name evidence="12" type="ORF">Poli38472_004327</name>
</gene>
<evidence type="ECO:0008006" key="14">
    <source>
        <dbReference type="Google" id="ProtNLM"/>
    </source>
</evidence>
<dbReference type="InterPro" id="IPR019741">
    <property type="entry name" value="Galactokinase_CS"/>
</dbReference>
<dbReference type="PIRSF" id="PIRSF000530">
    <property type="entry name" value="Galactokinase"/>
    <property type="match status" value="1"/>
</dbReference>
<comment type="similarity">
    <text evidence="1">Belongs to the GHMP kinase family. GalK subfamily.</text>
</comment>
<dbReference type="InterPro" id="IPR000705">
    <property type="entry name" value="Galactokinase"/>
</dbReference>
<proteinExistence type="inferred from homology"/>
<evidence type="ECO:0000259" key="10">
    <source>
        <dbReference type="Pfam" id="PF08544"/>
    </source>
</evidence>
<evidence type="ECO:0000313" key="12">
    <source>
        <dbReference type="EMBL" id="TMW59258.1"/>
    </source>
</evidence>
<evidence type="ECO:0000256" key="7">
    <source>
        <dbReference type="ARBA" id="ARBA00022842"/>
    </source>
</evidence>
<evidence type="ECO:0000256" key="5">
    <source>
        <dbReference type="ARBA" id="ARBA00022777"/>
    </source>
</evidence>
<dbReference type="InterPro" id="IPR036554">
    <property type="entry name" value="GHMP_kinase_C_sf"/>
</dbReference>
<dbReference type="Pfam" id="PF00288">
    <property type="entry name" value="GHMP_kinases_N"/>
    <property type="match status" value="1"/>
</dbReference>
<evidence type="ECO:0000256" key="4">
    <source>
        <dbReference type="ARBA" id="ARBA00022741"/>
    </source>
</evidence>
<keyword evidence="13" id="KW-1185">Reference proteome</keyword>
<dbReference type="InterPro" id="IPR006204">
    <property type="entry name" value="GHMP_kinase_N_dom"/>
</dbReference>
<dbReference type="PROSITE" id="PS00106">
    <property type="entry name" value="GALACTOKINASE"/>
    <property type="match status" value="1"/>
</dbReference>
<comment type="caution">
    <text evidence="12">The sequence shown here is derived from an EMBL/GenBank/DDBJ whole genome shotgun (WGS) entry which is preliminary data.</text>
</comment>
<dbReference type="Pfam" id="PF10509">
    <property type="entry name" value="GalKase_gal_bdg"/>
    <property type="match status" value="1"/>
</dbReference>
<evidence type="ECO:0000256" key="6">
    <source>
        <dbReference type="ARBA" id="ARBA00022840"/>
    </source>
</evidence>
<dbReference type="AlphaFoldDB" id="A0A8K1CAR4"/>
<keyword evidence="3" id="KW-0479">Metal-binding</keyword>
<dbReference type="GO" id="GO:0005829">
    <property type="term" value="C:cytosol"/>
    <property type="evidence" value="ECO:0007669"/>
    <property type="project" value="TreeGrafter"/>
</dbReference>
<dbReference type="Proteomes" id="UP000794436">
    <property type="component" value="Unassembled WGS sequence"/>
</dbReference>
<dbReference type="InterPro" id="IPR020568">
    <property type="entry name" value="Ribosomal_Su5_D2-typ_SF"/>
</dbReference>
<reference evidence="12" key="1">
    <citation type="submission" date="2019-03" db="EMBL/GenBank/DDBJ databases">
        <title>Long read genome sequence of the mycoparasitic Pythium oligandrum ATCC 38472 isolated from sugarbeet rhizosphere.</title>
        <authorList>
            <person name="Gaulin E."/>
        </authorList>
    </citation>
    <scope>NUCLEOTIDE SEQUENCE</scope>
    <source>
        <strain evidence="12">ATCC 38472_TT</strain>
    </source>
</reference>
<keyword evidence="8" id="KW-0119">Carbohydrate metabolism</keyword>
<dbReference type="FunFam" id="3.30.230.10:FF:000040">
    <property type="entry name" value="Galactokinase 1"/>
    <property type="match status" value="1"/>
</dbReference>
<dbReference type="GO" id="GO:0004335">
    <property type="term" value="F:galactokinase activity"/>
    <property type="evidence" value="ECO:0007669"/>
    <property type="project" value="InterPro"/>
</dbReference>
<keyword evidence="5" id="KW-0418">Kinase</keyword>
<dbReference type="PROSITE" id="PS00627">
    <property type="entry name" value="GHMP_KINASES_ATP"/>
    <property type="match status" value="1"/>
</dbReference>
<evidence type="ECO:0000256" key="2">
    <source>
        <dbReference type="ARBA" id="ARBA00022679"/>
    </source>
</evidence>
<name>A0A8K1CAR4_PYTOL</name>
<dbReference type="Gene3D" id="3.30.70.890">
    <property type="entry name" value="GHMP kinase, C-terminal domain"/>
    <property type="match status" value="1"/>
</dbReference>
<evidence type="ECO:0000259" key="11">
    <source>
        <dbReference type="Pfam" id="PF10509"/>
    </source>
</evidence>
<dbReference type="PANTHER" id="PTHR10457:SF7">
    <property type="entry name" value="GALACTOKINASE-RELATED"/>
    <property type="match status" value="1"/>
</dbReference>
<dbReference type="InterPro" id="IPR006206">
    <property type="entry name" value="Mevalonate/galactokinase"/>
</dbReference>
<protein>
    <recommendedName>
        <fullName evidence="14">Galactokinase</fullName>
    </recommendedName>
</protein>
<feature type="domain" description="Galactokinase N-terminal" evidence="11">
    <location>
        <begin position="22"/>
        <end position="68"/>
    </location>
</feature>
<keyword evidence="7" id="KW-0460">Magnesium</keyword>
<evidence type="ECO:0000313" key="13">
    <source>
        <dbReference type="Proteomes" id="UP000794436"/>
    </source>
</evidence>
<sequence>MTTNSAFDAVVEEAVALFYATFAKEADMPRSALTIAAAPGRVNLIGEHTDYNDGFVLPLALDKYTVVVGIAAPSSDNEKGPVSKVISTKFSEQYLEFPADASLHPDAPRSWANYVKGVTATYLEHTKRAALPVRAAIASNVPVGGGLSSSAAVEVAFATFLEAVYDIKDISKKQKALLCQKAEHTYCNVPCGIMDQFISTCGQRGAALLIDCRTKEATPVEFHDPDVVIVVSNSNVQHELSGSEYKDRVQQCKDAVKGLQTKYPEVTHLRDATMEQLEAVRAELSDVVFARARHVITENERTTATMELINSRKYAEAGQHMFASHASLRDDYQVSTPQLDVLVEMARSSPGVFGARMTGGGFGGCIVVLMQSQHAPALLEKLGQGYPKDIFGDHSFPTPTSFITTIGSGAHVIQGAHSTL</sequence>
<dbReference type="FunFam" id="3.30.70.890:FF:000001">
    <property type="entry name" value="Galactokinase"/>
    <property type="match status" value="1"/>
</dbReference>
<keyword evidence="6" id="KW-0067">ATP-binding</keyword>
<feature type="domain" description="GHMP kinase N-terminal" evidence="9">
    <location>
        <begin position="113"/>
        <end position="202"/>
    </location>
</feature>
<dbReference type="SUPFAM" id="SSF55060">
    <property type="entry name" value="GHMP Kinase, C-terminal domain"/>
    <property type="match status" value="1"/>
</dbReference>
<dbReference type="EMBL" id="SPLM01000109">
    <property type="protein sequence ID" value="TMW59258.1"/>
    <property type="molecule type" value="Genomic_DNA"/>
</dbReference>
<dbReference type="InterPro" id="IPR013750">
    <property type="entry name" value="GHMP_kinase_C_dom"/>
</dbReference>
<dbReference type="Gene3D" id="3.30.230.10">
    <property type="match status" value="1"/>
</dbReference>
<dbReference type="GO" id="GO:0005524">
    <property type="term" value="F:ATP binding"/>
    <property type="evidence" value="ECO:0007669"/>
    <property type="project" value="UniProtKB-KW"/>
</dbReference>
<dbReference type="Pfam" id="PF08544">
    <property type="entry name" value="GHMP_kinases_C"/>
    <property type="match status" value="1"/>
</dbReference>
<feature type="domain" description="GHMP kinase C-terminal" evidence="10">
    <location>
        <begin position="306"/>
        <end position="387"/>
    </location>
</feature>
<dbReference type="InterPro" id="IPR006203">
    <property type="entry name" value="GHMP_knse_ATP-bd_CS"/>
</dbReference>
<dbReference type="NCBIfam" id="TIGR00131">
    <property type="entry name" value="gal_kin"/>
    <property type="match status" value="1"/>
</dbReference>
<dbReference type="SUPFAM" id="SSF54211">
    <property type="entry name" value="Ribosomal protein S5 domain 2-like"/>
    <property type="match status" value="1"/>
</dbReference>
<evidence type="ECO:0000256" key="3">
    <source>
        <dbReference type="ARBA" id="ARBA00022723"/>
    </source>
</evidence>
<evidence type="ECO:0000259" key="9">
    <source>
        <dbReference type="Pfam" id="PF00288"/>
    </source>
</evidence>
<dbReference type="PRINTS" id="PR00473">
    <property type="entry name" value="GALCTOKINASE"/>
</dbReference>
<keyword evidence="4" id="KW-0547">Nucleotide-binding</keyword>
<keyword evidence="2" id="KW-0808">Transferase</keyword>
<organism evidence="12 13">
    <name type="scientific">Pythium oligandrum</name>
    <name type="common">Mycoparasitic fungus</name>
    <dbReference type="NCBI Taxonomy" id="41045"/>
    <lineage>
        <taxon>Eukaryota</taxon>
        <taxon>Sar</taxon>
        <taxon>Stramenopiles</taxon>
        <taxon>Oomycota</taxon>
        <taxon>Peronosporomycetes</taxon>
        <taxon>Pythiales</taxon>
        <taxon>Pythiaceae</taxon>
        <taxon>Pythium</taxon>
    </lineage>
</organism>
<dbReference type="InterPro" id="IPR019539">
    <property type="entry name" value="GalKase_N"/>
</dbReference>
<evidence type="ECO:0000256" key="8">
    <source>
        <dbReference type="ARBA" id="ARBA00023277"/>
    </source>
</evidence>
<dbReference type="PANTHER" id="PTHR10457">
    <property type="entry name" value="MEVALONATE KINASE/GALACTOKINASE"/>
    <property type="match status" value="1"/>
</dbReference>
<dbReference type="GO" id="GO:0006012">
    <property type="term" value="P:galactose metabolic process"/>
    <property type="evidence" value="ECO:0007669"/>
    <property type="project" value="InterPro"/>
</dbReference>
<accession>A0A8K1CAR4</accession>
<evidence type="ECO:0000256" key="1">
    <source>
        <dbReference type="ARBA" id="ARBA00006566"/>
    </source>
</evidence>
<dbReference type="PRINTS" id="PR00959">
    <property type="entry name" value="MEVGALKINASE"/>
</dbReference>
<dbReference type="GO" id="GO:0046872">
    <property type="term" value="F:metal ion binding"/>
    <property type="evidence" value="ECO:0007669"/>
    <property type="project" value="UniProtKB-KW"/>
</dbReference>
<dbReference type="InterPro" id="IPR014721">
    <property type="entry name" value="Ribsml_uS5_D2-typ_fold_subgr"/>
</dbReference>